<keyword evidence="2" id="KW-1133">Transmembrane helix</keyword>
<evidence type="ECO:0000256" key="1">
    <source>
        <dbReference type="SAM" id="MobiDB-lite"/>
    </source>
</evidence>
<evidence type="ECO:0000256" key="2">
    <source>
        <dbReference type="SAM" id="Phobius"/>
    </source>
</evidence>
<keyword evidence="2" id="KW-0812">Transmembrane</keyword>
<dbReference type="Proteomes" id="UP000314251">
    <property type="component" value="Unassembled WGS sequence"/>
</dbReference>
<proteinExistence type="predicted"/>
<reference evidence="3" key="1">
    <citation type="submission" date="2019-10" db="EMBL/GenBank/DDBJ databases">
        <title>Nonomuraea sp. nov., isolated from Phyllanthus amarus.</title>
        <authorList>
            <person name="Klykleung N."/>
            <person name="Tanasupawat S."/>
        </authorList>
    </citation>
    <scope>NUCLEOTIDE SEQUENCE [LARGE SCALE GENOMIC DNA]</scope>
    <source>
        <strain evidence="3">3MP-10</strain>
    </source>
</reference>
<organism evidence="3 4">
    <name type="scientific">Streptomyces mimosae</name>
    <dbReference type="NCBI Taxonomy" id="2586635"/>
    <lineage>
        <taxon>Bacteria</taxon>
        <taxon>Bacillati</taxon>
        <taxon>Actinomycetota</taxon>
        <taxon>Actinomycetes</taxon>
        <taxon>Kitasatosporales</taxon>
        <taxon>Streptomycetaceae</taxon>
        <taxon>Streptomyces</taxon>
    </lineage>
</organism>
<feature type="transmembrane region" description="Helical" evidence="2">
    <location>
        <begin position="88"/>
        <end position="108"/>
    </location>
</feature>
<evidence type="ECO:0000313" key="4">
    <source>
        <dbReference type="Proteomes" id="UP000314251"/>
    </source>
</evidence>
<feature type="region of interest" description="Disordered" evidence="1">
    <location>
        <begin position="299"/>
        <end position="325"/>
    </location>
</feature>
<dbReference type="EMBL" id="VDLY02000018">
    <property type="protein sequence ID" value="KAB8161609.1"/>
    <property type="molecule type" value="Genomic_DNA"/>
</dbReference>
<feature type="region of interest" description="Disordered" evidence="1">
    <location>
        <begin position="1"/>
        <end position="82"/>
    </location>
</feature>
<evidence type="ECO:0008006" key="5">
    <source>
        <dbReference type="Google" id="ProtNLM"/>
    </source>
</evidence>
<feature type="compositionally biased region" description="Pro residues" evidence="1">
    <location>
        <begin position="33"/>
        <end position="67"/>
    </location>
</feature>
<dbReference type="AlphaFoldDB" id="A0A5N6A0U0"/>
<feature type="transmembrane region" description="Helical" evidence="2">
    <location>
        <begin position="143"/>
        <end position="165"/>
    </location>
</feature>
<dbReference type="RefSeq" id="WP_139672822.1">
    <property type="nucleotide sequence ID" value="NZ_VDLY02000018.1"/>
</dbReference>
<name>A0A5N6A0U0_9ACTN</name>
<feature type="transmembrane region" description="Helical" evidence="2">
    <location>
        <begin position="114"/>
        <end position="131"/>
    </location>
</feature>
<keyword evidence="2" id="KW-0472">Membrane</keyword>
<comment type="caution">
    <text evidence="3">The sequence shown here is derived from an EMBL/GenBank/DDBJ whole genome shotgun (WGS) entry which is preliminary data.</text>
</comment>
<gene>
    <name evidence="3" type="ORF">FH607_024855</name>
</gene>
<evidence type="ECO:0000313" key="3">
    <source>
        <dbReference type="EMBL" id="KAB8161609.1"/>
    </source>
</evidence>
<protein>
    <recommendedName>
        <fullName evidence="5">DUF4190 domain-containing protein</fullName>
    </recommendedName>
</protein>
<keyword evidence="4" id="KW-1185">Reference proteome</keyword>
<sequence length="325" mass="33620">MTADQQPNPSRPPGGDAPATPPPSSVPVGRPGTPLPGAVPPWQPPAYQQAPPPPGPHVPPPVPPYGAPFPQQGPLAWPPPPPARPRNATGVAALLLAVVAACFCWTYYLSPLALVLGAFAIGCGLIGSGRAKRGAATNRQVALGGMWIGAGAAVVAAVLTVVLIVEESRLETVETRAGSDFLAEPGDDVTYTDGLVVHASQVQAGDGLTAVITLTVTNETGGEISLADDAMRVFDEGNRVPPENVSRADGTPLDVADGASVDVRYEVVVDLGMGGLTIDYRPDADHEWAYWWMSLPGQREFDREPSDGGEGNNDDGEPPGASLDV</sequence>
<accession>A0A5N6A0U0</accession>
<dbReference type="OrthoDB" id="4245359at2"/>